<evidence type="ECO:0000313" key="13">
    <source>
        <dbReference type="EMBL" id="AAK22290.1"/>
    </source>
</evidence>
<dbReference type="EnsemblBacteria" id="AAK22290">
    <property type="protein sequence ID" value="AAK22290"/>
    <property type="gene ID" value="CC_0303"/>
</dbReference>
<reference evidence="13 14" key="1">
    <citation type="journal article" date="2001" name="Proc. Natl. Acad. Sci. U.S.A.">
        <title>Complete genome sequence of Caulobacter crescentus.</title>
        <authorList>
            <person name="Nierman W.C."/>
            <person name="Feldblyum T.V."/>
            <person name="Laub M.T."/>
            <person name="Paulsen I.T."/>
            <person name="Nelson K.E."/>
            <person name="Eisen J.A."/>
            <person name="Heidelberg J.F."/>
            <person name="Alley M.R."/>
            <person name="Ohta N."/>
            <person name="Maddock J.R."/>
            <person name="Potocka I."/>
            <person name="Nelson W.C."/>
            <person name="Newton A."/>
            <person name="Stephens C."/>
            <person name="Phadke N.D."/>
            <person name="Ely B."/>
            <person name="DeBoy R.T."/>
            <person name="Dodson R.J."/>
            <person name="Durkin A.S."/>
            <person name="Gwinn M.L."/>
            <person name="Haft D.H."/>
            <person name="Kolonay J.F."/>
            <person name="Smit J."/>
            <person name="Craven M.B."/>
            <person name="Khouri H."/>
            <person name="Shetty J."/>
            <person name="Berry K."/>
            <person name="Utterback T."/>
            <person name="Tran K."/>
            <person name="Wolf A."/>
            <person name="Vamathevan J."/>
            <person name="Ermolaeva M."/>
            <person name="White O."/>
            <person name="Salzberg S.L."/>
            <person name="Venter J.C."/>
            <person name="Shapiro L."/>
            <person name="Fraser C.M."/>
        </authorList>
    </citation>
    <scope>NUCLEOTIDE SEQUENCE [LARGE SCALE GENOMIC DNA]</scope>
    <source>
        <strain evidence="14">ATCC 19089 / CB15</strain>
    </source>
</reference>
<feature type="transmembrane region" description="Helical" evidence="10">
    <location>
        <begin position="211"/>
        <end position="237"/>
    </location>
</feature>
<dbReference type="Gene3D" id="1.20.1510.10">
    <property type="entry name" value="Cation efflux protein transmembrane domain"/>
    <property type="match status" value="1"/>
</dbReference>
<feature type="compositionally biased region" description="Basic and acidic residues" evidence="9">
    <location>
        <begin position="23"/>
        <end position="34"/>
    </location>
</feature>
<dbReference type="NCBIfam" id="TIGR01297">
    <property type="entry name" value="CDF"/>
    <property type="match status" value="1"/>
</dbReference>
<evidence type="ECO:0000256" key="10">
    <source>
        <dbReference type="SAM" id="Phobius"/>
    </source>
</evidence>
<feature type="domain" description="Cation efflux protein cytoplasmic" evidence="12">
    <location>
        <begin position="272"/>
        <end position="346"/>
    </location>
</feature>
<proteinExistence type="inferred from homology"/>
<dbReference type="eggNOG" id="COG1230">
    <property type="taxonomic scope" value="Bacteria"/>
</dbReference>
<evidence type="ECO:0000256" key="6">
    <source>
        <dbReference type="ARBA" id="ARBA00022989"/>
    </source>
</evidence>
<dbReference type="InterPro" id="IPR036837">
    <property type="entry name" value="Cation_efflux_CTD_sf"/>
</dbReference>
<dbReference type="PIR" id="F87286">
    <property type="entry name" value="F87286"/>
</dbReference>
<evidence type="ECO:0000256" key="9">
    <source>
        <dbReference type="SAM" id="MobiDB-lite"/>
    </source>
</evidence>
<dbReference type="BioCyc" id="CAULO:CC0303-MONOMER"/>
<dbReference type="GO" id="GO:0005385">
    <property type="term" value="F:zinc ion transmembrane transporter activity"/>
    <property type="evidence" value="ECO:0007669"/>
    <property type="project" value="TreeGrafter"/>
</dbReference>
<dbReference type="AlphaFoldDB" id="Q9ABC7"/>
<evidence type="ECO:0000256" key="8">
    <source>
        <dbReference type="ARBA" id="ARBA00023136"/>
    </source>
</evidence>
<evidence type="ECO:0000259" key="12">
    <source>
        <dbReference type="Pfam" id="PF16916"/>
    </source>
</evidence>
<keyword evidence="6 10" id="KW-1133">Transmembrane helix</keyword>
<feature type="compositionally biased region" description="Basic residues" evidence="9">
    <location>
        <begin position="35"/>
        <end position="69"/>
    </location>
</feature>
<evidence type="ECO:0000256" key="1">
    <source>
        <dbReference type="ARBA" id="ARBA00004141"/>
    </source>
</evidence>
<feature type="transmembrane region" description="Helical" evidence="10">
    <location>
        <begin position="143"/>
        <end position="163"/>
    </location>
</feature>
<keyword evidence="8 10" id="KW-0472">Membrane</keyword>
<feature type="domain" description="Cation efflux protein transmembrane" evidence="11">
    <location>
        <begin position="79"/>
        <end position="265"/>
    </location>
</feature>
<evidence type="ECO:0000256" key="4">
    <source>
        <dbReference type="ARBA" id="ARBA00022692"/>
    </source>
</evidence>
<dbReference type="InterPro" id="IPR050681">
    <property type="entry name" value="CDF/SLC30A"/>
</dbReference>
<dbReference type="GO" id="GO:0005886">
    <property type="term" value="C:plasma membrane"/>
    <property type="evidence" value="ECO:0007669"/>
    <property type="project" value="TreeGrafter"/>
</dbReference>
<accession>Q9ABC7</accession>
<evidence type="ECO:0000256" key="3">
    <source>
        <dbReference type="ARBA" id="ARBA00022448"/>
    </source>
</evidence>
<feature type="transmembrane region" description="Helical" evidence="10">
    <location>
        <begin position="175"/>
        <end position="199"/>
    </location>
</feature>
<dbReference type="PATRIC" id="fig|190650.5.peg.301"/>
<gene>
    <name evidence="13" type="ordered locus">CC_0303</name>
</gene>
<evidence type="ECO:0000256" key="7">
    <source>
        <dbReference type="ARBA" id="ARBA00023065"/>
    </source>
</evidence>
<dbReference type="InterPro" id="IPR002524">
    <property type="entry name" value="Cation_efflux"/>
</dbReference>
<feature type="transmembrane region" description="Helical" evidence="10">
    <location>
        <begin position="114"/>
        <end position="131"/>
    </location>
</feature>
<keyword evidence="7" id="KW-0406">Ion transport</keyword>
<feature type="transmembrane region" description="Helical" evidence="10">
    <location>
        <begin position="243"/>
        <end position="260"/>
    </location>
</feature>
<keyword evidence="5" id="KW-0862">Zinc</keyword>
<dbReference type="InterPro" id="IPR027470">
    <property type="entry name" value="Cation_efflux_CTD"/>
</dbReference>
<dbReference type="SUPFAM" id="SSF160240">
    <property type="entry name" value="Cation efflux protein cytoplasmic domain-like"/>
    <property type="match status" value="1"/>
</dbReference>
<name>Q9ABC7_CAUVC</name>
<evidence type="ECO:0000313" key="14">
    <source>
        <dbReference type="Proteomes" id="UP000001816"/>
    </source>
</evidence>
<dbReference type="SMR" id="Q9ABC7"/>
<feature type="region of interest" description="Disordered" evidence="9">
    <location>
        <begin position="1"/>
        <end position="71"/>
    </location>
</feature>
<organism evidence="13 14">
    <name type="scientific">Caulobacter vibrioides (strain ATCC 19089 / CIP 103742 / CB 15)</name>
    <name type="common">Caulobacter crescentus</name>
    <dbReference type="NCBI Taxonomy" id="190650"/>
    <lineage>
        <taxon>Bacteria</taxon>
        <taxon>Pseudomonadati</taxon>
        <taxon>Pseudomonadota</taxon>
        <taxon>Alphaproteobacteria</taxon>
        <taxon>Caulobacterales</taxon>
        <taxon>Caulobacteraceae</taxon>
        <taxon>Caulobacter</taxon>
    </lineage>
</organism>
<dbReference type="Proteomes" id="UP000001816">
    <property type="component" value="Chromosome"/>
</dbReference>
<comment type="similarity">
    <text evidence="2">Belongs to the cation diffusion facilitator (CDF) transporter (TC 2.A.4) family. SLC30A subfamily.</text>
</comment>
<dbReference type="PANTHER" id="PTHR11562:SF17">
    <property type="entry name" value="RE54080P-RELATED"/>
    <property type="match status" value="1"/>
</dbReference>
<evidence type="ECO:0000256" key="2">
    <source>
        <dbReference type="ARBA" id="ARBA00008873"/>
    </source>
</evidence>
<sequence length="361" mass="38181">MSAKPRPKIDPSPAWWDVGPMPHDAHGHAHDHGHGHGHHGHDHAHGHGHGHGHGHHHHGHGHHGHHHHAPKDFGRAFAIGTALNLGFVIVEATAGILTHSLALLADAGHNLSDVLGLLLAWGATVLAKRAPSARRTYGLRKGTILASLGNAALLLVAVGAIAWEGVRRFAAPEPVQTGPVMIVAAIGIVINTATALMFMKGSKEDLNVRGAFLHMAADAAVSAGVVIAALAMTFTGWMWLDPVVSLVIVAVIVLGTWGLLRDSLDLALDATPRGIDTQKVRDWLAARPGVSEVHDLHIWAMSTTETALTAHVVRQLDADHDQFLHDACAELASRFNIGHVTIQVESGHGAHACRLAPADVV</sequence>
<dbReference type="Pfam" id="PF01545">
    <property type="entry name" value="Cation_efflux"/>
    <property type="match status" value="1"/>
</dbReference>
<keyword evidence="14" id="KW-1185">Reference proteome</keyword>
<dbReference type="InterPro" id="IPR058533">
    <property type="entry name" value="Cation_efflux_TM"/>
</dbReference>
<keyword evidence="5" id="KW-0864">Zinc transport</keyword>
<evidence type="ECO:0000259" key="11">
    <source>
        <dbReference type="Pfam" id="PF01545"/>
    </source>
</evidence>
<comment type="subcellular location">
    <subcellularLocation>
        <location evidence="1">Membrane</location>
        <topology evidence="1">Multi-pass membrane protein</topology>
    </subcellularLocation>
</comment>
<dbReference type="STRING" id="190650.CC_0303"/>
<protein>
    <submittedName>
        <fullName evidence="13">Cation efflux family protein</fullName>
    </submittedName>
</protein>
<dbReference type="PANTHER" id="PTHR11562">
    <property type="entry name" value="CATION EFFLUX PROTEIN/ ZINC TRANSPORTER"/>
    <property type="match status" value="1"/>
</dbReference>
<dbReference type="KEGG" id="ccr:CC_0303"/>
<dbReference type="EMBL" id="AE005673">
    <property type="protein sequence ID" value="AAK22290.1"/>
    <property type="molecule type" value="Genomic_DNA"/>
</dbReference>
<dbReference type="Pfam" id="PF16916">
    <property type="entry name" value="ZT_dimer"/>
    <property type="match status" value="1"/>
</dbReference>
<evidence type="ECO:0000256" key="5">
    <source>
        <dbReference type="ARBA" id="ARBA00022906"/>
    </source>
</evidence>
<keyword evidence="4 10" id="KW-0812">Transmembrane</keyword>
<dbReference type="SUPFAM" id="SSF161111">
    <property type="entry name" value="Cation efflux protein transmembrane domain-like"/>
    <property type="match status" value="1"/>
</dbReference>
<feature type="transmembrane region" description="Helical" evidence="10">
    <location>
        <begin position="76"/>
        <end position="102"/>
    </location>
</feature>
<dbReference type="HOGENOM" id="CLU_013430_0_0_5"/>
<dbReference type="InterPro" id="IPR027469">
    <property type="entry name" value="Cation_efflux_TMD_sf"/>
</dbReference>
<keyword evidence="3" id="KW-0813">Transport</keyword>